<keyword evidence="3" id="KW-1185">Reference proteome</keyword>
<accession>A0A1G6PQ63</accession>
<keyword evidence="1" id="KW-0812">Transmembrane</keyword>
<dbReference type="OrthoDB" id="7225982at2"/>
<reference evidence="3" key="1">
    <citation type="submission" date="2016-09" db="EMBL/GenBank/DDBJ databases">
        <authorList>
            <person name="Varghese N."/>
            <person name="Submissions S."/>
        </authorList>
    </citation>
    <scope>NUCLEOTIDE SEQUENCE [LARGE SCALE GENOMIC DNA]</scope>
    <source>
        <strain evidence="3">TNe-862</strain>
    </source>
</reference>
<dbReference type="Proteomes" id="UP000198908">
    <property type="component" value="Unassembled WGS sequence"/>
</dbReference>
<evidence type="ECO:0000313" key="3">
    <source>
        <dbReference type="Proteomes" id="UP000198908"/>
    </source>
</evidence>
<dbReference type="STRING" id="416944.SAMN05421548_110209"/>
<sequence length="62" mass="6810">MKTALQFTLYLTIAVCAIVLGVVVGNYGLWYFSWLIGTALIVLFATAGGVLFDTQQEQHEIT</sequence>
<dbReference type="RefSeq" id="WP_091997275.1">
    <property type="nucleotide sequence ID" value="NZ_FMYQ01000010.1"/>
</dbReference>
<keyword evidence="1" id="KW-0472">Membrane</keyword>
<dbReference type="EMBL" id="FMYQ01000010">
    <property type="protein sequence ID" value="SDC81515.1"/>
    <property type="molecule type" value="Genomic_DNA"/>
</dbReference>
<proteinExistence type="predicted"/>
<protein>
    <submittedName>
        <fullName evidence="2">Cyd operon protein YbgT</fullName>
    </submittedName>
</protein>
<evidence type="ECO:0000256" key="1">
    <source>
        <dbReference type="SAM" id="Phobius"/>
    </source>
</evidence>
<organism evidence="2 3">
    <name type="scientific">Paraburkholderia lycopersici</name>
    <dbReference type="NCBI Taxonomy" id="416944"/>
    <lineage>
        <taxon>Bacteria</taxon>
        <taxon>Pseudomonadati</taxon>
        <taxon>Pseudomonadota</taxon>
        <taxon>Betaproteobacteria</taxon>
        <taxon>Burkholderiales</taxon>
        <taxon>Burkholderiaceae</taxon>
        <taxon>Paraburkholderia</taxon>
    </lineage>
</organism>
<feature type="transmembrane region" description="Helical" evidence="1">
    <location>
        <begin position="7"/>
        <end position="25"/>
    </location>
</feature>
<dbReference type="AlphaFoldDB" id="A0A1G6PQ63"/>
<feature type="transmembrane region" description="Helical" evidence="1">
    <location>
        <begin position="31"/>
        <end position="52"/>
    </location>
</feature>
<gene>
    <name evidence="2" type="ORF">SAMN05421548_110209</name>
</gene>
<name>A0A1G6PQ63_9BURK</name>
<evidence type="ECO:0000313" key="2">
    <source>
        <dbReference type="EMBL" id="SDC81515.1"/>
    </source>
</evidence>
<keyword evidence="1" id="KW-1133">Transmembrane helix</keyword>